<feature type="transmembrane region" description="Helical" evidence="4">
    <location>
        <begin position="277"/>
        <end position="296"/>
    </location>
</feature>
<dbReference type="SMART" id="SM00342">
    <property type="entry name" value="HTH_ARAC"/>
    <property type="match status" value="1"/>
</dbReference>
<evidence type="ECO:0000313" key="7">
    <source>
        <dbReference type="Proteomes" id="UP001652445"/>
    </source>
</evidence>
<sequence length="731" mass="83948">MNILKFKAKLIYSNIKTRLILILTLVIGLAVCMVGIGMYVVAKQSLLEEYKVPHQQMLTFVRDDVDRKVAEINTTSIHAVLHPLTIDFIRYDNHQSIDTILGVVSLLDTLSQSSSTIESIYIYDTKRQHVVGSSPYGFHSSIETLGDTSWLPLLSLVEKDTNNLTFTKRMKGQGEVISLIRKITVDNQLSGFLVINLNPSKLFSQMRTSEPDVGTASRIIQDSNGEVLFSVGEVNKEILNPSRYFITKMTSTSTHWNYMYAVPQEQVLGKLKWIRTMAFLVSAITMLIGMIVIFQINRITFKPVERIIKMVQKHQTEAMDVDLIQLENFVVRLLTQHTFLHGSNKELKAKFLQDTVYGKLSRKEFDRKWRLLYSEWSSDLPVYAVIVSIDAYYKWVNGYKQDDQLVLKFAIGNIFEEVLGEGFRVQYEDLNQDRSVIIVQPLASDIELQVLYEKLQYGIEVTNKLLNISVSVGVGEPLYPIDGNLSIRYKQVEILLMDRLYASYKKLHVPEQALQYSEASGIGTKRETVYDILQGIRDGNTDYVRGTLEKIRIDWETIMAEPRFVFRWYTNLIKEMIKEFRNQTDGQFQEMMESMDSLQTLSFAELHGMASDEAEQLAEEVKRRKPTKHDNHLRKMIDYIQEHYPENIGVANVAEAAGISSSQANYIFKQETGSTIYDYITRVRIEKAEELLKNTNLKVTEISEKVGYASENSFIRNFRKIKGVTPGQYKG</sequence>
<dbReference type="Proteomes" id="UP001652445">
    <property type="component" value="Unassembled WGS sequence"/>
</dbReference>
<evidence type="ECO:0000256" key="2">
    <source>
        <dbReference type="ARBA" id="ARBA00023125"/>
    </source>
</evidence>
<dbReference type="PROSITE" id="PS00041">
    <property type="entry name" value="HTH_ARAC_FAMILY_1"/>
    <property type="match status" value="1"/>
</dbReference>
<evidence type="ECO:0000256" key="3">
    <source>
        <dbReference type="ARBA" id="ARBA00023163"/>
    </source>
</evidence>
<keyword evidence="7" id="KW-1185">Reference proteome</keyword>
<dbReference type="PANTHER" id="PTHR43280:SF28">
    <property type="entry name" value="HTH-TYPE TRANSCRIPTIONAL ACTIVATOR RHAS"/>
    <property type="match status" value="1"/>
</dbReference>
<proteinExistence type="predicted"/>
<dbReference type="InterPro" id="IPR020449">
    <property type="entry name" value="Tscrpt_reg_AraC-type_HTH"/>
</dbReference>
<dbReference type="InterPro" id="IPR018062">
    <property type="entry name" value="HTH_AraC-typ_CS"/>
</dbReference>
<evidence type="ECO:0000259" key="5">
    <source>
        <dbReference type="PROSITE" id="PS01124"/>
    </source>
</evidence>
<dbReference type="InterPro" id="IPR009057">
    <property type="entry name" value="Homeodomain-like_sf"/>
</dbReference>
<comment type="caution">
    <text evidence="6">The sequence shown here is derived from an EMBL/GenBank/DDBJ whole genome shotgun (WGS) entry which is preliminary data.</text>
</comment>
<dbReference type="RefSeq" id="WP_262683304.1">
    <property type="nucleotide sequence ID" value="NZ_JAOQIO010000015.1"/>
</dbReference>
<accession>A0ABT2UB45</accession>
<gene>
    <name evidence="6" type="ORF">OB236_06965</name>
</gene>
<evidence type="ECO:0000256" key="4">
    <source>
        <dbReference type="SAM" id="Phobius"/>
    </source>
</evidence>
<keyword evidence="3" id="KW-0804">Transcription</keyword>
<evidence type="ECO:0000256" key="1">
    <source>
        <dbReference type="ARBA" id="ARBA00023015"/>
    </source>
</evidence>
<dbReference type="Gene3D" id="1.10.10.60">
    <property type="entry name" value="Homeodomain-like"/>
    <property type="match status" value="2"/>
</dbReference>
<keyword evidence="2" id="KW-0238">DNA-binding</keyword>
<name>A0ABT2UB45_9BACL</name>
<dbReference type="InterPro" id="IPR018060">
    <property type="entry name" value="HTH_AraC"/>
</dbReference>
<dbReference type="PRINTS" id="PR00032">
    <property type="entry name" value="HTHARAC"/>
</dbReference>
<dbReference type="PANTHER" id="PTHR43280">
    <property type="entry name" value="ARAC-FAMILY TRANSCRIPTIONAL REGULATOR"/>
    <property type="match status" value="1"/>
</dbReference>
<evidence type="ECO:0000313" key="6">
    <source>
        <dbReference type="EMBL" id="MCU6791865.1"/>
    </source>
</evidence>
<dbReference type="PROSITE" id="PS01124">
    <property type="entry name" value="HTH_ARAC_FAMILY_2"/>
    <property type="match status" value="1"/>
</dbReference>
<organism evidence="6 7">
    <name type="scientific">Paenibacillus baimaensis</name>
    <dbReference type="NCBI Taxonomy" id="2982185"/>
    <lineage>
        <taxon>Bacteria</taxon>
        <taxon>Bacillati</taxon>
        <taxon>Bacillota</taxon>
        <taxon>Bacilli</taxon>
        <taxon>Bacillales</taxon>
        <taxon>Paenibacillaceae</taxon>
        <taxon>Paenibacillus</taxon>
    </lineage>
</organism>
<keyword evidence="1" id="KW-0805">Transcription regulation</keyword>
<dbReference type="SUPFAM" id="SSF46689">
    <property type="entry name" value="Homeodomain-like"/>
    <property type="match status" value="2"/>
</dbReference>
<keyword evidence="4" id="KW-0472">Membrane</keyword>
<feature type="domain" description="HTH araC/xylS-type" evidence="5">
    <location>
        <begin position="634"/>
        <end position="731"/>
    </location>
</feature>
<keyword evidence="4" id="KW-1133">Transmembrane helix</keyword>
<feature type="transmembrane region" description="Helical" evidence="4">
    <location>
        <begin position="20"/>
        <end position="41"/>
    </location>
</feature>
<protein>
    <submittedName>
        <fullName evidence="6">AraC family transcriptional regulator</fullName>
    </submittedName>
</protein>
<keyword evidence="4" id="KW-0812">Transmembrane</keyword>
<dbReference type="Pfam" id="PF12833">
    <property type="entry name" value="HTH_18"/>
    <property type="match status" value="1"/>
</dbReference>
<reference evidence="6 7" key="1">
    <citation type="submission" date="2022-09" db="EMBL/GenBank/DDBJ databases">
        <authorList>
            <person name="Han X.L."/>
            <person name="Wang Q."/>
            <person name="Lu T."/>
        </authorList>
    </citation>
    <scope>NUCLEOTIDE SEQUENCE [LARGE SCALE GENOMIC DNA]</scope>
    <source>
        <strain evidence="6 7">WQ 127069</strain>
    </source>
</reference>
<dbReference type="EMBL" id="JAOQIO010000015">
    <property type="protein sequence ID" value="MCU6791865.1"/>
    <property type="molecule type" value="Genomic_DNA"/>
</dbReference>